<comment type="caution">
    <text evidence="2">The sequence shown here is derived from an EMBL/GenBank/DDBJ whole genome shotgun (WGS) entry which is preliminary data.</text>
</comment>
<keyword evidence="1" id="KW-0812">Transmembrane</keyword>
<dbReference type="EMBL" id="AODQ01000001">
    <property type="protein sequence ID" value="EMR04759.1"/>
    <property type="molecule type" value="Genomic_DNA"/>
</dbReference>
<evidence type="ECO:0000313" key="3">
    <source>
        <dbReference type="Proteomes" id="UP000011910"/>
    </source>
</evidence>
<keyword evidence="3" id="KW-1185">Reference proteome</keyword>
<dbReference type="Pfam" id="PF13858">
    <property type="entry name" value="DUF4199"/>
    <property type="match status" value="1"/>
</dbReference>
<feature type="transmembrane region" description="Helical" evidence="1">
    <location>
        <begin position="72"/>
        <end position="101"/>
    </location>
</feature>
<protein>
    <recommendedName>
        <fullName evidence="4">DUF4199 domain-containing protein</fullName>
    </recommendedName>
</protein>
<accession>M7P2K1</accession>
<evidence type="ECO:0008006" key="4">
    <source>
        <dbReference type="Google" id="ProtNLM"/>
    </source>
</evidence>
<feature type="transmembrane region" description="Helical" evidence="1">
    <location>
        <begin position="42"/>
        <end position="60"/>
    </location>
</feature>
<name>M7P2K1_9BACT</name>
<dbReference type="RefSeq" id="WP_009193444.1">
    <property type="nucleotide sequence ID" value="NZ_AODQ01000001.1"/>
</dbReference>
<evidence type="ECO:0000313" key="2">
    <source>
        <dbReference type="EMBL" id="EMR04759.1"/>
    </source>
</evidence>
<evidence type="ECO:0000256" key="1">
    <source>
        <dbReference type="SAM" id="Phobius"/>
    </source>
</evidence>
<dbReference type="STRING" id="1279009.ADICEAN_00030"/>
<keyword evidence="1" id="KW-1133">Transmembrane helix</keyword>
<reference evidence="2 3" key="1">
    <citation type="journal article" date="2013" name="Genome Announc.">
        <title>Draft Genome Sequence of Cesiribacter andamanensis Strain AMV16T, Isolated from a Soil Sample from a Mud Volcano in the Andaman Islands, India.</title>
        <authorList>
            <person name="Shivaji S."/>
            <person name="Ara S."/>
            <person name="Begum Z."/>
            <person name="Srinivas T.N."/>
            <person name="Singh A."/>
            <person name="Kumar Pinnaka A."/>
        </authorList>
    </citation>
    <scope>NUCLEOTIDE SEQUENCE [LARGE SCALE GENOMIC DNA]</scope>
    <source>
        <strain evidence="2 3">AMV16</strain>
    </source>
</reference>
<dbReference type="OrthoDB" id="979246at2"/>
<sequence length="159" mass="18255">MEATDKKRITIEQIGIRYGLILAGANIGFFLLMSLLGLEERSWLRFFNLVFIFFVVYKGLQYFKHHTRSYWTYFKGLGVGMVILLVGALIFSIFIGAYSWLNPGFIEAVQGNLPLNVTFGPLVLAMLVFLETMIYGFILTFACMQRLKTSHMQDSVHNY</sequence>
<dbReference type="Proteomes" id="UP000011910">
    <property type="component" value="Unassembled WGS sequence"/>
</dbReference>
<feature type="transmembrane region" description="Helical" evidence="1">
    <location>
        <begin position="16"/>
        <end position="36"/>
    </location>
</feature>
<dbReference type="AlphaFoldDB" id="M7P2K1"/>
<organism evidence="2 3">
    <name type="scientific">Cesiribacter andamanensis AMV16</name>
    <dbReference type="NCBI Taxonomy" id="1279009"/>
    <lineage>
        <taxon>Bacteria</taxon>
        <taxon>Pseudomonadati</taxon>
        <taxon>Bacteroidota</taxon>
        <taxon>Cytophagia</taxon>
        <taxon>Cytophagales</taxon>
        <taxon>Cesiribacteraceae</taxon>
        <taxon>Cesiribacter</taxon>
    </lineage>
</organism>
<gene>
    <name evidence="2" type="ORF">ADICEAN_00030</name>
</gene>
<dbReference type="InterPro" id="IPR025250">
    <property type="entry name" value="DUF4199"/>
</dbReference>
<proteinExistence type="predicted"/>
<feature type="transmembrane region" description="Helical" evidence="1">
    <location>
        <begin position="121"/>
        <end position="143"/>
    </location>
</feature>
<keyword evidence="1" id="KW-0472">Membrane</keyword>